<gene>
    <name evidence="2" type="ORF">GH714_011877</name>
</gene>
<dbReference type="PANTHER" id="PTHR47812:SF2">
    <property type="entry name" value="SMR (SMALL MUTS RELATED) DOMAIN-CONTAINING PROTEIN"/>
    <property type="match status" value="1"/>
</dbReference>
<sequence>MNATASPPYAKNSQARELHSWADESLIEDIMASVNNDIDKATTLLEEMISTSNSTENEEAKDLSNCDDFRCADGGKEIALLGHTSNLAEDIADLSSTLEGTSKGNHKQLMDVHTACGHRLSEAAAAYKKPIQGHLRSLPIEPEWEEQDVYSSRRRNALRMMRSVARHSRAATNAFLRGDHFFAQQHSSKARKEWLDAARLNAKAAKEILSIRNNENNPWTLDLHGLHAAEAVKALQEHLNKIETLLKNQAVSHGPFISIDVENLDKQ</sequence>
<feature type="domain" description="Smr" evidence="1">
    <location>
        <begin position="221"/>
        <end position="267"/>
    </location>
</feature>
<comment type="caution">
    <text evidence="2">The sequence shown here is derived from an EMBL/GenBank/DDBJ whole genome shotgun (WGS) entry which is preliminary data.</text>
</comment>
<dbReference type="SMART" id="SM01162">
    <property type="entry name" value="DUF1771"/>
    <property type="match status" value="1"/>
</dbReference>
<name>A0A6A6NGS4_HEVBR</name>
<accession>A0A6A6NGS4</accession>
<dbReference type="Gene3D" id="3.30.1370.110">
    <property type="match status" value="1"/>
</dbReference>
<keyword evidence="3" id="KW-1185">Reference proteome</keyword>
<dbReference type="InterPro" id="IPR002625">
    <property type="entry name" value="Smr_dom"/>
</dbReference>
<dbReference type="PANTHER" id="PTHR47812">
    <property type="entry name" value="SMR (SMALL MUTS RELATED) DOMAIN-CONTAINING PROTEIN"/>
    <property type="match status" value="1"/>
</dbReference>
<evidence type="ECO:0000259" key="1">
    <source>
        <dbReference type="PROSITE" id="PS50828"/>
    </source>
</evidence>
<evidence type="ECO:0000313" key="3">
    <source>
        <dbReference type="Proteomes" id="UP000467840"/>
    </source>
</evidence>
<dbReference type="AlphaFoldDB" id="A0A6A6NGS4"/>
<evidence type="ECO:0000313" key="2">
    <source>
        <dbReference type="EMBL" id="KAF2324300.1"/>
    </source>
</evidence>
<protein>
    <recommendedName>
        <fullName evidence="1">Smr domain-containing protein</fullName>
    </recommendedName>
</protein>
<reference evidence="2 3" key="1">
    <citation type="journal article" date="2020" name="Mol. Plant">
        <title>The Chromosome-Based Rubber Tree Genome Provides New Insights into Spurge Genome Evolution and Rubber Biosynthesis.</title>
        <authorList>
            <person name="Liu J."/>
            <person name="Shi C."/>
            <person name="Shi C.C."/>
            <person name="Li W."/>
            <person name="Zhang Q.J."/>
            <person name="Zhang Y."/>
            <person name="Li K."/>
            <person name="Lu H.F."/>
            <person name="Shi C."/>
            <person name="Zhu S.T."/>
            <person name="Xiao Z.Y."/>
            <person name="Nan H."/>
            <person name="Yue Y."/>
            <person name="Zhu X.G."/>
            <person name="Wu Y."/>
            <person name="Hong X.N."/>
            <person name="Fan G.Y."/>
            <person name="Tong Y."/>
            <person name="Zhang D."/>
            <person name="Mao C.L."/>
            <person name="Liu Y.L."/>
            <person name="Hao S.J."/>
            <person name="Liu W.Q."/>
            <person name="Lv M.Q."/>
            <person name="Zhang H.B."/>
            <person name="Liu Y."/>
            <person name="Hu-Tang G.R."/>
            <person name="Wang J.P."/>
            <person name="Wang J.H."/>
            <person name="Sun Y.H."/>
            <person name="Ni S.B."/>
            <person name="Chen W.B."/>
            <person name="Zhang X.C."/>
            <person name="Jiao Y.N."/>
            <person name="Eichler E.E."/>
            <person name="Li G.H."/>
            <person name="Liu X."/>
            <person name="Gao L.Z."/>
        </authorList>
    </citation>
    <scope>NUCLEOTIDE SEQUENCE [LARGE SCALE GENOMIC DNA]</scope>
    <source>
        <strain evidence="3">cv. GT1</strain>
        <tissue evidence="2">Leaf</tissue>
    </source>
</reference>
<dbReference type="Proteomes" id="UP000467840">
    <property type="component" value="Chromosome 5"/>
</dbReference>
<dbReference type="InterPro" id="IPR013899">
    <property type="entry name" value="DUF1771"/>
</dbReference>
<organism evidence="2 3">
    <name type="scientific">Hevea brasiliensis</name>
    <name type="common">Para rubber tree</name>
    <name type="synonym">Siphonia brasiliensis</name>
    <dbReference type="NCBI Taxonomy" id="3981"/>
    <lineage>
        <taxon>Eukaryota</taxon>
        <taxon>Viridiplantae</taxon>
        <taxon>Streptophyta</taxon>
        <taxon>Embryophyta</taxon>
        <taxon>Tracheophyta</taxon>
        <taxon>Spermatophyta</taxon>
        <taxon>Magnoliopsida</taxon>
        <taxon>eudicotyledons</taxon>
        <taxon>Gunneridae</taxon>
        <taxon>Pentapetalae</taxon>
        <taxon>rosids</taxon>
        <taxon>fabids</taxon>
        <taxon>Malpighiales</taxon>
        <taxon>Euphorbiaceae</taxon>
        <taxon>Crotonoideae</taxon>
        <taxon>Micrandreae</taxon>
        <taxon>Hevea</taxon>
    </lineage>
</organism>
<dbReference type="PROSITE" id="PS50828">
    <property type="entry name" value="SMR"/>
    <property type="match status" value="1"/>
</dbReference>
<dbReference type="EMBL" id="JAAGAX010000001">
    <property type="protein sequence ID" value="KAF2324300.1"/>
    <property type="molecule type" value="Genomic_DNA"/>
</dbReference>
<proteinExistence type="predicted"/>
<dbReference type="Pfam" id="PF08590">
    <property type="entry name" value="DUF1771"/>
    <property type="match status" value="1"/>
</dbReference>
<dbReference type="InterPro" id="IPR036063">
    <property type="entry name" value="Smr_dom_sf"/>
</dbReference>